<evidence type="ECO:0000313" key="5">
    <source>
        <dbReference type="Proteomes" id="UP000681340"/>
    </source>
</evidence>
<keyword evidence="5" id="KW-1185">Reference proteome</keyword>
<dbReference type="Gene3D" id="1.10.10.60">
    <property type="entry name" value="Homeodomain-like"/>
    <property type="match status" value="1"/>
</dbReference>
<evidence type="ECO:0000259" key="3">
    <source>
        <dbReference type="PROSITE" id="PS01124"/>
    </source>
</evidence>
<dbReference type="PROSITE" id="PS01124">
    <property type="entry name" value="HTH_ARAC_FAMILY_2"/>
    <property type="match status" value="1"/>
</dbReference>
<feature type="domain" description="HTH araC/xylS-type" evidence="3">
    <location>
        <begin position="184"/>
        <end position="282"/>
    </location>
</feature>
<name>A0A919VP83_9ACTN</name>
<evidence type="ECO:0000313" key="4">
    <source>
        <dbReference type="EMBL" id="GIM70887.1"/>
    </source>
</evidence>
<dbReference type="InterPro" id="IPR018060">
    <property type="entry name" value="HTH_AraC"/>
</dbReference>
<proteinExistence type="predicted"/>
<dbReference type="GO" id="GO:0003700">
    <property type="term" value="F:DNA-binding transcription factor activity"/>
    <property type="evidence" value="ECO:0007669"/>
    <property type="project" value="InterPro"/>
</dbReference>
<dbReference type="PANTHER" id="PTHR43436">
    <property type="entry name" value="ARAC-FAMILY TRANSCRIPTIONAL REGULATOR"/>
    <property type="match status" value="1"/>
</dbReference>
<evidence type="ECO:0000256" key="2">
    <source>
        <dbReference type="ARBA" id="ARBA00023163"/>
    </source>
</evidence>
<dbReference type="SMART" id="SM00342">
    <property type="entry name" value="HTH_ARAC"/>
    <property type="match status" value="1"/>
</dbReference>
<organism evidence="4 5">
    <name type="scientific">Actinoplanes auranticolor</name>
    <dbReference type="NCBI Taxonomy" id="47988"/>
    <lineage>
        <taxon>Bacteria</taxon>
        <taxon>Bacillati</taxon>
        <taxon>Actinomycetota</taxon>
        <taxon>Actinomycetes</taxon>
        <taxon>Micromonosporales</taxon>
        <taxon>Micromonosporaceae</taxon>
        <taxon>Actinoplanes</taxon>
    </lineage>
</organism>
<comment type="caution">
    <text evidence="4">The sequence shown here is derived from an EMBL/GenBank/DDBJ whole genome shotgun (WGS) entry which is preliminary data.</text>
</comment>
<dbReference type="InterPro" id="IPR009594">
    <property type="entry name" value="Tscrpt_reg_HTH_AraC_N"/>
</dbReference>
<dbReference type="SUPFAM" id="SSF46689">
    <property type="entry name" value="Homeodomain-like"/>
    <property type="match status" value="2"/>
</dbReference>
<keyword evidence="2" id="KW-0804">Transcription</keyword>
<evidence type="ECO:0000256" key="1">
    <source>
        <dbReference type="ARBA" id="ARBA00023015"/>
    </source>
</evidence>
<reference evidence="4" key="1">
    <citation type="submission" date="2021-03" db="EMBL/GenBank/DDBJ databases">
        <title>Whole genome shotgun sequence of Actinoplanes auranticolor NBRC 12245.</title>
        <authorList>
            <person name="Komaki H."/>
            <person name="Tamura T."/>
        </authorList>
    </citation>
    <scope>NUCLEOTIDE SEQUENCE</scope>
    <source>
        <strain evidence="4">NBRC 12245</strain>
    </source>
</reference>
<protein>
    <submittedName>
        <fullName evidence="4">AraC family transcriptional regulator</fullName>
    </submittedName>
</protein>
<dbReference type="Pfam" id="PF06719">
    <property type="entry name" value="AraC_N"/>
    <property type="match status" value="1"/>
</dbReference>
<dbReference type="InterPro" id="IPR009057">
    <property type="entry name" value="Homeodomain-like_sf"/>
</dbReference>
<dbReference type="EMBL" id="BOQL01000033">
    <property type="protein sequence ID" value="GIM70887.1"/>
    <property type="molecule type" value="Genomic_DNA"/>
</dbReference>
<dbReference type="GO" id="GO:0043565">
    <property type="term" value="F:sequence-specific DNA binding"/>
    <property type="evidence" value="ECO:0007669"/>
    <property type="project" value="InterPro"/>
</dbReference>
<dbReference type="AlphaFoldDB" id="A0A919VP83"/>
<gene>
    <name evidence="4" type="ORF">Aau02nite_43130</name>
</gene>
<accession>A0A919VP83</accession>
<dbReference type="RefSeq" id="WP_212990317.1">
    <property type="nucleotide sequence ID" value="NZ_BAABEA010000006.1"/>
</dbReference>
<keyword evidence="1" id="KW-0805">Transcription regulation</keyword>
<dbReference type="Pfam" id="PF12833">
    <property type="entry name" value="HTH_18"/>
    <property type="match status" value="1"/>
</dbReference>
<dbReference type="Proteomes" id="UP000681340">
    <property type="component" value="Unassembled WGS sequence"/>
</dbReference>
<dbReference type="PANTHER" id="PTHR43436:SF1">
    <property type="entry name" value="TRANSCRIPTIONAL REGULATORY PROTEIN"/>
    <property type="match status" value="1"/>
</dbReference>
<sequence length="303" mass="32847">MLDELARAIAGHCPRFFVESAVPRLALVAADEAPAVVDMMYTPMLCFVASGAKRATAGEHSALVEAGHMFVSSLEVPVTATFERLPYRSVVLTLDERVLADLLLELGAEAALPAPDPGGVVSTPMSPELVDAVTRWVRLLDAPHDIGPLAGRIEGEILYRLLGGPLGPVLRQFALADSHVTQVRRAAGWIRANYARPLRIEDVAAVAHMSTATLHRHFRRATGMSPLQYQKVVRLQEARRLLVAGDTTAAIVGERVGYASATQFNREYRRAYGVPPGQDAVRLRDQLLRTSARRHAPAVTAAV</sequence>